<sequence length="57" mass="6862">MTERDELIKQIRNRCEIYLLLIEYAPHKQLLEMVIPTLLEDIHEDSQVLMLNHCVKE</sequence>
<proteinExistence type="predicted"/>
<protein>
    <submittedName>
        <fullName evidence="1">Uncharacterized protein</fullName>
    </submittedName>
</protein>
<evidence type="ECO:0000313" key="1">
    <source>
        <dbReference type="EMBL" id="QJA54031.1"/>
    </source>
</evidence>
<name>A0A6H2A312_9ZZZZ</name>
<accession>A0A6H2A312</accession>
<organism evidence="1">
    <name type="scientific">viral metagenome</name>
    <dbReference type="NCBI Taxonomy" id="1070528"/>
    <lineage>
        <taxon>unclassified sequences</taxon>
        <taxon>metagenomes</taxon>
        <taxon>organismal metagenomes</taxon>
    </lineage>
</organism>
<reference evidence="1" key="1">
    <citation type="submission" date="2020-03" db="EMBL/GenBank/DDBJ databases">
        <title>The deep terrestrial virosphere.</title>
        <authorList>
            <person name="Holmfeldt K."/>
            <person name="Nilsson E."/>
            <person name="Simone D."/>
            <person name="Lopez-Fernandez M."/>
            <person name="Wu X."/>
            <person name="de Brujin I."/>
            <person name="Lundin D."/>
            <person name="Andersson A."/>
            <person name="Bertilsson S."/>
            <person name="Dopson M."/>
        </authorList>
    </citation>
    <scope>NUCLEOTIDE SEQUENCE</scope>
    <source>
        <strain evidence="1">TM448A04278</strain>
    </source>
</reference>
<dbReference type="AlphaFoldDB" id="A0A6H2A312"/>
<gene>
    <name evidence="1" type="ORF">TM448A04278_0011</name>
</gene>
<dbReference type="EMBL" id="MT144471">
    <property type="protein sequence ID" value="QJA54031.1"/>
    <property type="molecule type" value="Genomic_DNA"/>
</dbReference>